<reference evidence="1 2" key="1">
    <citation type="submission" date="2016-10" db="EMBL/GenBank/DDBJ databases">
        <authorList>
            <person name="de Groot N.N."/>
        </authorList>
    </citation>
    <scope>NUCLEOTIDE SEQUENCE [LARGE SCALE GENOMIC DNA]</scope>
    <source>
        <strain evidence="1 2">DSM 26130</strain>
    </source>
</reference>
<organism evidence="1 2">
    <name type="scientific">Spirosoma endophyticum</name>
    <dbReference type="NCBI Taxonomy" id="662367"/>
    <lineage>
        <taxon>Bacteria</taxon>
        <taxon>Pseudomonadati</taxon>
        <taxon>Bacteroidota</taxon>
        <taxon>Cytophagia</taxon>
        <taxon>Cytophagales</taxon>
        <taxon>Cytophagaceae</taxon>
        <taxon>Spirosoma</taxon>
    </lineage>
</organism>
<evidence type="ECO:0000313" key="1">
    <source>
        <dbReference type="EMBL" id="SFF40017.1"/>
    </source>
</evidence>
<evidence type="ECO:0000313" key="2">
    <source>
        <dbReference type="Proteomes" id="UP000198598"/>
    </source>
</evidence>
<keyword evidence="2" id="KW-1185">Reference proteome</keyword>
<proteinExistence type="predicted"/>
<feature type="non-terminal residue" evidence="1">
    <location>
        <position position="31"/>
    </location>
</feature>
<dbReference type="AlphaFoldDB" id="A0A1I2IG23"/>
<sequence length="31" mass="3523">MVYPKNRLNDVADFFVHSWGGPCLKKSWGLG</sequence>
<dbReference type="Proteomes" id="UP000198598">
    <property type="component" value="Unassembled WGS sequence"/>
</dbReference>
<dbReference type="EMBL" id="FOLQ01000067">
    <property type="protein sequence ID" value="SFF40017.1"/>
    <property type="molecule type" value="Genomic_DNA"/>
</dbReference>
<gene>
    <name evidence="1" type="ORF">SAMN05216167_1675</name>
</gene>
<dbReference type="STRING" id="662367.SAMN05216167_1675"/>
<accession>A0A1I2IG23</accession>
<name>A0A1I2IG23_9BACT</name>
<protein>
    <submittedName>
        <fullName evidence="1">Uncharacterized protein</fullName>
    </submittedName>
</protein>